<proteinExistence type="predicted"/>
<dbReference type="EMBL" id="QJKJ01015986">
    <property type="protein sequence ID" value="RDX61686.1"/>
    <property type="molecule type" value="Genomic_DNA"/>
</dbReference>
<name>A0A371E6M1_MUCPR</name>
<protein>
    <submittedName>
        <fullName evidence="1">Uncharacterized protein</fullName>
    </submittedName>
</protein>
<reference evidence="1" key="1">
    <citation type="submission" date="2018-05" db="EMBL/GenBank/DDBJ databases">
        <title>Draft genome of Mucuna pruriens seed.</title>
        <authorList>
            <person name="Nnadi N.E."/>
            <person name="Vos R."/>
            <person name="Hasami M.H."/>
            <person name="Devisetty U.K."/>
            <person name="Aguiy J.C."/>
        </authorList>
    </citation>
    <scope>NUCLEOTIDE SEQUENCE [LARGE SCALE GENOMIC DNA]</scope>
    <source>
        <strain evidence="1">JCA_2017</strain>
    </source>
</reference>
<dbReference type="Proteomes" id="UP000257109">
    <property type="component" value="Unassembled WGS sequence"/>
</dbReference>
<evidence type="ECO:0000313" key="1">
    <source>
        <dbReference type="EMBL" id="RDX61686.1"/>
    </source>
</evidence>
<keyword evidence="2" id="KW-1185">Reference proteome</keyword>
<dbReference type="OrthoDB" id="1731207at2759"/>
<gene>
    <name evidence="1" type="ORF">CR513_60061</name>
</gene>
<organism evidence="1 2">
    <name type="scientific">Mucuna pruriens</name>
    <name type="common">Velvet bean</name>
    <name type="synonym">Dolichos pruriens</name>
    <dbReference type="NCBI Taxonomy" id="157652"/>
    <lineage>
        <taxon>Eukaryota</taxon>
        <taxon>Viridiplantae</taxon>
        <taxon>Streptophyta</taxon>
        <taxon>Embryophyta</taxon>
        <taxon>Tracheophyta</taxon>
        <taxon>Spermatophyta</taxon>
        <taxon>Magnoliopsida</taxon>
        <taxon>eudicotyledons</taxon>
        <taxon>Gunneridae</taxon>
        <taxon>Pentapetalae</taxon>
        <taxon>rosids</taxon>
        <taxon>fabids</taxon>
        <taxon>Fabales</taxon>
        <taxon>Fabaceae</taxon>
        <taxon>Papilionoideae</taxon>
        <taxon>50 kb inversion clade</taxon>
        <taxon>NPAAA clade</taxon>
        <taxon>indigoferoid/millettioid clade</taxon>
        <taxon>Phaseoleae</taxon>
        <taxon>Mucuna</taxon>
    </lineage>
</organism>
<feature type="non-terminal residue" evidence="1">
    <location>
        <position position="1"/>
    </location>
</feature>
<accession>A0A371E6M1</accession>
<evidence type="ECO:0000313" key="2">
    <source>
        <dbReference type="Proteomes" id="UP000257109"/>
    </source>
</evidence>
<sequence length="102" mass="11838">MASRLCLRSRVVMKSLCPKQTHARVALLRGNVLESNEETMAYFLYGLNKDIQDVVELYHYASIDDLVHQATRVESQQRFLVSKRSYSSSPKCWKGKDERKNN</sequence>
<dbReference type="AlphaFoldDB" id="A0A371E6M1"/>
<comment type="caution">
    <text evidence="1">The sequence shown here is derived from an EMBL/GenBank/DDBJ whole genome shotgun (WGS) entry which is preliminary data.</text>
</comment>